<proteinExistence type="predicted"/>
<accession>A0AAP1E7H6</accession>
<evidence type="ECO:0000313" key="1">
    <source>
        <dbReference type="EMBL" id="KZD90087.1"/>
    </source>
</evidence>
<evidence type="ECO:0000313" key="2">
    <source>
        <dbReference type="Proteomes" id="UP000076442"/>
    </source>
</evidence>
<sequence>MHIPELPQHFALLQGVQIHNHALAPILQYNHLPVFSYM</sequence>
<reference evidence="1 2" key="1">
    <citation type="submission" date="2015-09" db="EMBL/GenBank/DDBJ databases">
        <title>Spore heat resistance.</title>
        <authorList>
            <person name="Boekhorst J."/>
            <person name="Berendsen E.M."/>
            <person name="Wells-Bennik M.H."/>
            <person name="Kuipers O.P."/>
        </authorList>
    </citation>
    <scope>NUCLEOTIDE SEQUENCE [LARGE SCALE GENOMIC DNA]</scope>
    <source>
        <strain evidence="1 2">B4122</strain>
    </source>
</reference>
<comment type="caution">
    <text evidence="1">The sequence shown here is derived from an EMBL/GenBank/DDBJ whole genome shotgun (WGS) entry which is preliminary data.</text>
</comment>
<protein>
    <submittedName>
        <fullName evidence="1">Uncharacterized protein</fullName>
    </submittedName>
</protein>
<organism evidence="1 2">
    <name type="scientific">Bacillus subtilis</name>
    <dbReference type="NCBI Taxonomy" id="1423"/>
    <lineage>
        <taxon>Bacteria</taxon>
        <taxon>Bacillati</taxon>
        <taxon>Bacillota</taxon>
        <taxon>Bacilli</taxon>
        <taxon>Bacillales</taxon>
        <taxon>Bacillaceae</taxon>
        <taxon>Bacillus</taxon>
    </lineage>
</organism>
<name>A0AAP1E7H6_BACIU</name>
<dbReference type="Proteomes" id="UP000076442">
    <property type="component" value="Unassembled WGS sequence"/>
</dbReference>
<dbReference type="EMBL" id="LJZV01000018">
    <property type="protein sequence ID" value="KZD90087.1"/>
    <property type="molecule type" value="Genomic_DNA"/>
</dbReference>
<gene>
    <name evidence="1" type="ORF">B4122_3455</name>
</gene>
<dbReference type="AlphaFoldDB" id="A0AAP1E7H6"/>